<dbReference type="InterPro" id="IPR011330">
    <property type="entry name" value="Glyco_hydro/deAcase_b/a-brl"/>
</dbReference>
<dbReference type="RefSeq" id="WP_301133710.1">
    <property type="nucleotide sequence ID" value="NZ_BAAAUQ010000040.1"/>
</dbReference>
<dbReference type="Proteomes" id="UP001172731">
    <property type="component" value="Unassembled WGS sequence"/>
</dbReference>
<name>A0ABT8FT33_9MICO</name>
<dbReference type="CDD" id="cd10917">
    <property type="entry name" value="CE4_NodB_like_6s_7s"/>
    <property type="match status" value="1"/>
</dbReference>
<evidence type="ECO:0000313" key="3">
    <source>
        <dbReference type="EMBL" id="MDN4464331.1"/>
    </source>
</evidence>
<comment type="caution">
    <text evidence="3">The sequence shown here is derived from an EMBL/GenBank/DDBJ whole genome shotgun (WGS) entry which is preliminary data.</text>
</comment>
<reference evidence="3" key="1">
    <citation type="submission" date="2021-06" db="EMBL/GenBank/DDBJ databases">
        <title>Genome-based taxonomic framework of Microbacterium strains isolated from marine environment, the description of four new species and reclassification of four preexisting species.</title>
        <authorList>
            <person name="Lee S.D."/>
            <person name="Kim S.-M."/>
            <person name="Byeon Y.-S."/>
            <person name="Yang H.L."/>
            <person name="Kim I.S."/>
        </authorList>
    </citation>
    <scope>NUCLEOTIDE SEQUENCE</scope>
    <source>
        <strain evidence="3">KACC 20510</strain>
    </source>
</reference>
<dbReference type="PROSITE" id="PS51257">
    <property type="entry name" value="PROKAR_LIPOPROTEIN"/>
    <property type="match status" value="1"/>
</dbReference>
<dbReference type="InterPro" id="IPR002509">
    <property type="entry name" value="NODB_dom"/>
</dbReference>
<protein>
    <submittedName>
        <fullName evidence="3">Polysaccharide deacetylase family protein</fullName>
    </submittedName>
</protein>
<keyword evidence="1" id="KW-0732">Signal</keyword>
<dbReference type="PANTHER" id="PTHR10587">
    <property type="entry name" value="GLYCOSYL TRANSFERASE-RELATED"/>
    <property type="match status" value="1"/>
</dbReference>
<dbReference type="PROSITE" id="PS51677">
    <property type="entry name" value="NODB"/>
    <property type="match status" value="1"/>
</dbReference>
<evidence type="ECO:0000256" key="1">
    <source>
        <dbReference type="SAM" id="SignalP"/>
    </source>
</evidence>
<gene>
    <name evidence="3" type="ORF">KZC48_07955</name>
</gene>
<dbReference type="EMBL" id="JAHWXI010000007">
    <property type="protein sequence ID" value="MDN4464331.1"/>
    <property type="molecule type" value="Genomic_DNA"/>
</dbReference>
<dbReference type="InterPro" id="IPR050248">
    <property type="entry name" value="Polysacc_deacetylase_ArnD"/>
</dbReference>
<proteinExistence type="predicted"/>
<feature type="signal peptide" evidence="1">
    <location>
        <begin position="1"/>
        <end position="26"/>
    </location>
</feature>
<evidence type="ECO:0000259" key="2">
    <source>
        <dbReference type="PROSITE" id="PS51677"/>
    </source>
</evidence>
<dbReference type="Gene3D" id="3.20.20.370">
    <property type="entry name" value="Glycoside hydrolase/deacetylase"/>
    <property type="match status" value="1"/>
</dbReference>
<keyword evidence="4" id="KW-1185">Reference proteome</keyword>
<evidence type="ECO:0000313" key="4">
    <source>
        <dbReference type="Proteomes" id="UP001172731"/>
    </source>
</evidence>
<accession>A0ABT8FT33</accession>
<sequence length="526" mass="53950">MTRPAGRGALALTVAAMLLLAGCAPVGDPRWTPPDWSAATVRVVAEPDVVDVDATAVAASLTAQRIRNDAVGVQARWSQLPGRGAVVDRFNDAVEAIVRDAVAAQSATAGVAYRPAAHPEGAGLEDRTCVAGSTTRTAAEILADPALGPDGGSGTAIVCDVVVAAGSIFAQRMRVVSGTADAVAADRIELLYVDTVTGEVSPASGLWQDDALDALGADIVDALRRDAGALSLATATFEGDEQREVLRTALATTVPGPDGGLAFTIPAGFRAPELASLGAAETSEPLTVAVPPDRAAALVTPLGSAVLAAVGQPYAGPPAVPAGFDRLDCALVPCVALTYDDGPTVHTPRLLDELAELRASATLYVLGQYAAGAPDTVRRAAVEGHEIGNHTWNHPSLPSLTAEQVRDQLGRTTTLLRSLSGQPVATFRPPYGEFTAEVLAAAGEPAMIWTVDTRDWAGPAESEIIARSVEGATVGGIILLHDTQERSVSATPAIVSGLRDRGFSTATITQLFDGDLPASGAWRAAP</sequence>
<feature type="chain" id="PRO_5046351998" evidence="1">
    <location>
        <begin position="27"/>
        <end position="526"/>
    </location>
</feature>
<dbReference type="Pfam" id="PF01522">
    <property type="entry name" value="Polysacc_deac_1"/>
    <property type="match status" value="1"/>
</dbReference>
<organism evidence="3 4">
    <name type="scientific">Microbacterium aurantiacum</name>
    <dbReference type="NCBI Taxonomy" id="162393"/>
    <lineage>
        <taxon>Bacteria</taxon>
        <taxon>Bacillati</taxon>
        <taxon>Actinomycetota</taxon>
        <taxon>Actinomycetes</taxon>
        <taxon>Micrococcales</taxon>
        <taxon>Microbacteriaceae</taxon>
        <taxon>Microbacterium</taxon>
    </lineage>
</organism>
<feature type="domain" description="NodB homology" evidence="2">
    <location>
        <begin position="333"/>
        <end position="506"/>
    </location>
</feature>
<dbReference type="SUPFAM" id="SSF88713">
    <property type="entry name" value="Glycoside hydrolase/deacetylase"/>
    <property type="match status" value="1"/>
</dbReference>